<dbReference type="AlphaFoldDB" id="A0AAE0FGS9"/>
<dbReference type="Pfam" id="PF01209">
    <property type="entry name" value="Ubie_methyltran"/>
    <property type="match status" value="1"/>
</dbReference>
<organism evidence="1 2">
    <name type="scientific">Cymbomonas tetramitiformis</name>
    <dbReference type="NCBI Taxonomy" id="36881"/>
    <lineage>
        <taxon>Eukaryota</taxon>
        <taxon>Viridiplantae</taxon>
        <taxon>Chlorophyta</taxon>
        <taxon>Pyramimonadophyceae</taxon>
        <taxon>Pyramimonadales</taxon>
        <taxon>Pyramimonadaceae</taxon>
        <taxon>Cymbomonas</taxon>
    </lineage>
</organism>
<evidence type="ECO:0000313" key="2">
    <source>
        <dbReference type="Proteomes" id="UP001190700"/>
    </source>
</evidence>
<evidence type="ECO:0000313" key="1">
    <source>
        <dbReference type="EMBL" id="KAK3259434.1"/>
    </source>
</evidence>
<name>A0AAE0FGS9_9CHLO</name>
<gene>
    <name evidence="1" type="ORF">CYMTET_31569</name>
</gene>
<dbReference type="SUPFAM" id="SSF53335">
    <property type="entry name" value="S-adenosyl-L-methionine-dependent methyltransferases"/>
    <property type="match status" value="1"/>
</dbReference>
<dbReference type="PANTHER" id="PTHR43591">
    <property type="entry name" value="METHYLTRANSFERASE"/>
    <property type="match status" value="1"/>
</dbReference>
<dbReference type="GO" id="GO:0008168">
    <property type="term" value="F:methyltransferase activity"/>
    <property type="evidence" value="ECO:0007669"/>
    <property type="project" value="TreeGrafter"/>
</dbReference>
<dbReference type="Gene3D" id="3.40.50.150">
    <property type="entry name" value="Vaccinia Virus protein VP39"/>
    <property type="match status" value="1"/>
</dbReference>
<dbReference type="Proteomes" id="UP001190700">
    <property type="component" value="Unassembled WGS sequence"/>
</dbReference>
<accession>A0AAE0FGS9</accession>
<dbReference type="InterPro" id="IPR029063">
    <property type="entry name" value="SAM-dependent_MTases_sf"/>
</dbReference>
<reference evidence="1 2" key="1">
    <citation type="journal article" date="2015" name="Genome Biol. Evol.">
        <title>Comparative Genomics of a Bacterivorous Green Alga Reveals Evolutionary Causalities and Consequences of Phago-Mixotrophic Mode of Nutrition.</title>
        <authorList>
            <person name="Burns J.A."/>
            <person name="Paasch A."/>
            <person name="Narechania A."/>
            <person name="Kim E."/>
        </authorList>
    </citation>
    <scope>NUCLEOTIDE SEQUENCE [LARGE SCALE GENOMIC DNA]</scope>
    <source>
        <strain evidence="1 2">PLY_AMNH</strain>
    </source>
</reference>
<protein>
    <submittedName>
        <fullName evidence="1">Uncharacterized protein</fullName>
    </submittedName>
</protein>
<proteinExistence type="predicted"/>
<dbReference type="EMBL" id="LGRX02018745">
    <property type="protein sequence ID" value="KAK3259434.1"/>
    <property type="molecule type" value="Genomic_DNA"/>
</dbReference>
<dbReference type="PANTHER" id="PTHR43591:SF24">
    <property type="entry name" value="2-METHOXY-6-POLYPRENYL-1,4-BENZOQUINOL METHYLASE, MITOCHONDRIAL"/>
    <property type="match status" value="1"/>
</dbReference>
<sequence>MATWRAQSEKWDNVSQAYESDVVKFTELFARDLVEAVDLSAQDRVIDLAAGTGAASLLAAGRCKNVDCNDFSNDMLSILKEKADKMGIQNISVLHADGTQLPVDDCVYEVAISNFGVIFFPDFPAGLREMYRVLVPGGRVGVCTWAPPQRVPAFNVFSGTLEKCFPGKSANKGRVDVDEPMLEAALQTSGFDDVRVLTVSYDLVMPSAQAYWDRMANGSPGSIKLLESLTSEERDTFHRAVLENLHEKFPSGDVRMPAEALLALGTKGS</sequence>
<dbReference type="CDD" id="cd02440">
    <property type="entry name" value="AdoMet_MTases"/>
    <property type="match status" value="1"/>
</dbReference>
<keyword evidence="2" id="KW-1185">Reference proteome</keyword>
<comment type="caution">
    <text evidence="1">The sequence shown here is derived from an EMBL/GenBank/DDBJ whole genome shotgun (WGS) entry which is preliminary data.</text>
</comment>